<dbReference type="Gene3D" id="1.10.10.60">
    <property type="entry name" value="Homeodomain-like"/>
    <property type="match status" value="2"/>
</dbReference>
<gene>
    <name evidence="9" type="ORF">OLEA9_A096358</name>
</gene>
<dbReference type="EMBL" id="CACTIH010005504">
    <property type="protein sequence ID" value="CAA2995564.1"/>
    <property type="molecule type" value="Genomic_DNA"/>
</dbReference>
<dbReference type="InterPro" id="IPR001005">
    <property type="entry name" value="SANT/Myb"/>
</dbReference>
<accession>A0A8S0SSM9</accession>
<dbReference type="PROSITE" id="PS50090">
    <property type="entry name" value="MYB_LIKE"/>
    <property type="match status" value="2"/>
</dbReference>
<dbReference type="Gramene" id="OE9A096358T1">
    <property type="protein sequence ID" value="OE9A096358C1"/>
    <property type="gene ID" value="OE9A096358"/>
</dbReference>
<dbReference type="AlphaFoldDB" id="A0A8S0SSM9"/>
<evidence type="ECO:0000313" key="9">
    <source>
        <dbReference type="EMBL" id="CAA2995564.1"/>
    </source>
</evidence>
<organism evidence="9 10">
    <name type="scientific">Olea europaea subsp. europaea</name>
    <dbReference type="NCBI Taxonomy" id="158383"/>
    <lineage>
        <taxon>Eukaryota</taxon>
        <taxon>Viridiplantae</taxon>
        <taxon>Streptophyta</taxon>
        <taxon>Embryophyta</taxon>
        <taxon>Tracheophyta</taxon>
        <taxon>Spermatophyta</taxon>
        <taxon>Magnoliopsida</taxon>
        <taxon>eudicotyledons</taxon>
        <taxon>Gunneridae</taxon>
        <taxon>Pentapetalae</taxon>
        <taxon>asterids</taxon>
        <taxon>lamiids</taxon>
        <taxon>Lamiales</taxon>
        <taxon>Oleaceae</taxon>
        <taxon>Oleeae</taxon>
        <taxon>Olea</taxon>
    </lineage>
</organism>
<dbReference type="GO" id="GO:0003677">
    <property type="term" value="F:DNA binding"/>
    <property type="evidence" value="ECO:0007669"/>
    <property type="project" value="UniProtKB-KW"/>
</dbReference>
<feature type="domain" description="HTH myb-type" evidence="8">
    <location>
        <begin position="67"/>
        <end position="117"/>
    </location>
</feature>
<evidence type="ECO:0000313" key="10">
    <source>
        <dbReference type="Proteomes" id="UP000594638"/>
    </source>
</evidence>
<dbReference type="Proteomes" id="UP000594638">
    <property type="component" value="Unassembled WGS sequence"/>
</dbReference>
<dbReference type="OrthoDB" id="2143914at2759"/>
<dbReference type="SMART" id="SM00717">
    <property type="entry name" value="SANT"/>
    <property type="match status" value="2"/>
</dbReference>
<keyword evidence="6" id="KW-0539">Nucleus</keyword>
<sequence>MGRTPCCDKANVKKGQWTPEEDWKLKEYMEKNGTEGNWTTLPQKAGLRRCGKSCRLRWLNYLRPNIKHGEFADDEDGIICSLFASIGSRWSIIAGQLPGRTDNDIKNYWNTKLKKKFLLELVPAMQQKNHPQAITYSLHHNSSVESPYSASTALQPQDGYVGVGSMHNNQINDSRLIIFGSGEASCSSSDDSCTTNHIISHGHRVEYEHGFSSHFSSGIDENIELKLTKNGDSVNGYVCENPTNICFYEDSLDYSIEVMKQLDYTNNFSNNWI</sequence>
<evidence type="ECO:0000256" key="6">
    <source>
        <dbReference type="ARBA" id="ARBA00023242"/>
    </source>
</evidence>
<dbReference type="InterPro" id="IPR009057">
    <property type="entry name" value="Homeodomain-like_sf"/>
</dbReference>
<name>A0A8S0SSM9_OLEEU</name>
<dbReference type="PANTHER" id="PTHR48000">
    <property type="entry name" value="OS09G0431300 PROTEIN"/>
    <property type="match status" value="1"/>
</dbReference>
<keyword evidence="10" id="KW-1185">Reference proteome</keyword>
<keyword evidence="2" id="KW-0677">Repeat</keyword>
<dbReference type="PANTHER" id="PTHR48000:SF46">
    <property type="entry name" value="TRANSCRIPTION FACTOR MYB36"/>
    <property type="match status" value="1"/>
</dbReference>
<dbReference type="PROSITE" id="PS51294">
    <property type="entry name" value="HTH_MYB"/>
    <property type="match status" value="2"/>
</dbReference>
<dbReference type="InterPro" id="IPR017930">
    <property type="entry name" value="Myb_dom"/>
</dbReference>
<evidence type="ECO:0000256" key="3">
    <source>
        <dbReference type="ARBA" id="ARBA00023015"/>
    </source>
</evidence>
<evidence type="ECO:0000256" key="4">
    <source>
        <dbReference type="ARBA" id="ARBA00023125"/>
    </source>
</evidence>
<feature type="domain" description="Myb-like" evidence="7">
    <location>
        <begin position="9"/>
        <end position="62"/>
    </location>
</feature>
<keyword evidence="4" id="KW-0238">DNA-binding</keyword>
<dbReference type="SUPFAM" id="SSF46689">
    <property type="entry name" value="Homeodomain-like"/>
    <property type="match status" value="1"/>
</dbReference>
<evidence type="ECO:0000256" key="2">
    <source>
        <dbReference type="ARBA" id="ARBA00022737"/>
    </source>
</evidence>
<comment type="caution">
    <text evidence="9">The sequence shown here is derived from an EMBL/GenBank/DDBJ whole genome shotgun (WGS) entry which is preliminary data.</text>
</comment>
<protein>
    <submittedName>
        <fullName evidence="9">Transcription factor RAX2</fullName>
    </submittedName>
</protein>
<evidence type="ECO:0000259" key="8">
    <source>
        <dbReference type="PROSITE" id="PS51294"/>
    </source>
</evidence>
<dbReference type="CDD" id="cd00167">
    <property type="entry name" value="SANT"/>
    <property type="match status" value="2"/>
</dbReference>
<dbReference type="Pfam" id="PF00249">
    <property type="entry name" value="Myb_DNA-binding"/>
    <property type="match status" value="2"/>
</dbReference>
<feature type="domain" description="HTH myb-type" evidence="8">
    <location>
        <begin position="9"/>
        <end position="66"/>
    </location>
</feature>
<feature type="domain" description="Myb-like" evidence="7">
    <location>
        <begin position="63"/>
        <end position="113"/>
    </location>
</feature>
<keyword evidence="3" id="KW-0805">Transcription regulation</keyword>
<proteinExistence type="predicted"/>
<keyword evidence="5" id="KW-0804">Transcription</keyword>
<evidence type="ECO:0000256" key="1">
    <source>
        <dbReference type="ARBA" id="ARBA00004123"/>
    </source>
</evidence>
<evidence type="ECO:0000256" key="5">
    <source>
        <dbReference type="ARBA" id="ARBA00023163"/>
    </source>
</evidence>
<reference evidence="9 10" key="1">
    <citation type="submission" date="2019-12" db="EMBL/GenBank/DDBJ databases">
        <authorList>
            <person name="Alioto T."/>
            <person name="Alioto T."/>
            <person name="Gomez Garrido J."/>
        </authorList>
    </citation>
    <scope>NUCLEOTIDE SEQUENCE [LARGE SCALE GENOMIC DNA]</scope>
</reference>
<evidence type="ECO:0000259" key="7">
    <source>
        <dbReference type="PROSITE" id="PS50090"/>
    </source>
</evidence>
<dbReference type="FunFam" id="1.10.10.60:FF:000015">
    <property type="entry name" value="Transcription factor RAX3"/>
    <property type="match status" value="1"/>
</dbReference>
<dbReference type="GO" id="GO:0005634">
    <property type="term" value="C:nucleus"/>
    <property type="evidence" value="ECO:0007669"/>
    <property type="project" value="UniProtKB-SubCell"/>
</dbReference>
<comment type="subcellular location">
    <subcellularLocation>
        <location evidence="1">Nucleus</location>
    </subcellularLocation>
</comment>